<evidence type="ECO:0000313" key="3">
    <source>
        <dbReference type="EMBL" id="MDQ5770398.1"/>
    </source>
</evidence>
<dbReference type="EMBL" id="CP133217">
    <property type="protein sequence ID" value="WML85105.1"/>
    <property type="molecule type" value="Genomic_DNA"/>
</dbReference>
<dbReference type="EMBL" id="JAVFKN010000030">
    <property type="protein sequence ID" value="MDQ5770398.1"/>
    <property type="molecule type" value="Genomic_DNA"/>
</dbReference>
<proteinExistence type="predicted"/>
<dbReference type="GO" id="GO:0005524">
    <property type="term" value="F:ATP binding"/>
    <property type="evidence" value="ECO:0007669"/>
    <property type="project" value="InterPro"/>
</dbReference>
<dbReference type="Pfam" id="PF13175">
    <property type="entry name" value="AAA_15"/>
    <property type="match status" value="1"/>
</dbReference>
<evidence type="ECO:0000313" key="4">
    <source>
        <dbReference type="EMBL" id="WML85105.1"/>
    </source>
</evidence>
<dbReference type="PANTHER" id="PTHR40396:SF1">
    <property type="entry name" value="ATPASE AAA-TYPE CORE DOMAIN-CONTAINING PROTEIN"/>
    <property type="match status" value="1"/>
</dbReference>
<dbReference type="RefSeq" id="WP_308136115.1">
    <property type="nucleotide sequence ID" value="NZ_CP133217.1"/>
</dbReference>
<dbReference type="SUPFAM" id="SSF52540">
    <property type="entry name" value="P-loop containing nucleoside triphosphate hydrolases"/>
    <property type="match status" value="1"/>
</dbReference>
<dbReference type="InterPro" id="IPR003959">
    <property type="entry name" value="ATPase_AAA_core"/>
</dbReference>
<gene>
    <name evidence="3" type="ORF">RCC75_17815</name>
    <name evidence="4" type="ORF">RCG00_12400</name>
</gene>
<dbReference type="Pfam" id="PF13304">
    <property type="entry name" value="AAA_21"/>
    <property type="match status" value="1"/>
</dbReference>
<protein>
    <submittedName>
        <fullName evidence="4">AAA family ATPase</fullName>
    </submittedName>
</protein>
<keyword evidence="5" id="KW-1185">Reference proteome</keyword>
<name>A0AA51MIU1_9GAMM</name>
<dbReference type="PANTHER" id="PTHR40396">
    <property type="entry name" value="ATPASE-LIKE PROTEIN"/>
    <property type="match status" value="1"/>
</dbReference>
<dbReference type="Gene3D" id="3.40.50.300">
    <property type="entry name" value="P-loop containing nucleotide triphosphate hydrolases"/>
    <property type="match status" value="2"/>
</dbReference>
<dbReference type="AlphaFoldDB" id="A0AA51MIU1"/>
<accession>A0AA51MIU1</accession>
<evidence type="ECO:0000259" key="1">
    <source>
        <dbReference type="Pfam" id="PF13175"/>
    </source>
</evidence>
<dbReference type="Proteomes" id="UP001223336">
    <property type="component" value="Unassembled WGS sequence"/>
</dbReference>
<dbReference type="InterPro" id="IPR027417">
    <property type="entry name" value="P-loop_NTPase"/>
</dbReference>
<evidence type="ECO:0000313" key="5">
    <source>
        <dbReference type="Proteomes" id="UP001223336"/>
    </source>
</evidence>
<dbReference type="InterPro" id="IPR041685">
    <property type="entry name" value="AAA_GajA/Old/RecF-like"/>
</dbReference>
<evidence type="ECO:0000259" key="2">
    <source>
        <dbReference type="Pfam" id="PF13304"/>
    </source>
</evidence>
<feature type="domain" description="Endonuclease GajA/Old nuclease/RecF-like AAA" evidence="1">
    <location>
        <begin position="1"/>
        <end position="45"/>
    </location>
</feature>
<dbReference type="GO" id="GO:0016887">
    <property type="term" value="F:ATP hydrolysis activity"/>
    <property type="evidence" value="ECO:0007669"/>
    <property type="project" value="InterPro"/>
</dbReference>
<reference evidence="4 5" key="1">
    <citation type="submission" date="2023-08" db="EMBL/GenBank/DDBJ databases">
        <title>New molecular markers tilS and rpoB for phylogenetic and monitoring studies of the genus Thiothrix biodiversity.</title>
        <authorList>
            <person name="Ravin N.V."/>
            <person name="Smolyakov D."/>
            <person name="Markov N.D."/>
            <person name="Beletsky A.V."/>
            <person name="Mardanov A.V."/>
            <person name="Rudenko T.S."/>
            <person name="Grabovich M.Y."/>
        </authorList>
    </citation>
    <scope>NUCLEOTIDE SEQUENCE</scope>
    <source>
        <strain evidence="4">DNT52</strain>
        <strain evidence="3 5">H33</strain>
    </source>
</reference>
<feature type="domain" description="ATPase AAA-type core" evidence="2">
    <location>
        <begin position="377"/>
        <end position="453"/>
    </location>
</feature>
<sequence>MLKQIVLKNFKSYRDQALPLASLTLMIGANASGKSNAIEAFRFLSWLSGGERLSVIQQRIDDSNEILRGRAAHLGYFGAPQFSVGCVLSESDLVADRAEFDLRWERAKSEQERDMLEWSIPPSYSWNQFDVTLSMRGNNLHIVQEKITSLSQNQPLYAVVKPAAMKFSDIEVEYNNFNEGVDDIPRITCTNQIALMCQLDTHVAFYKSHEEAQSEIPNTVRYLRSFLVNTLFLDPIPSLMRGDSYPDKSLRSNCSNLAGVLYSLWQIDANKKAILSFIRSVPESDVSDLLFFPDRRGLISFELVEKKLGGSCFKMDLDEINNNLKSSDNESLNLIFDKLEFVSSEDFRGLPEAIDSSVNTYWSPVFSSVKTDGTVEMVNRGCPAELLSDGTLRVLAIAAAVLSAPQGSTVVLEEVDNGVHPSRAHHLLTTMQNEAKRRNIRLLLTTHNPALMDALPNDALGDVVFCYRDPQEGDSRLVRLGDLDDYAGLITQGPLGELVTNGIIDRFVKSPVTPEAKKKNALDWLARLQGDDAA</sequence>
<dbReference type="Proteomes" id="UP001229862">
    <property type="component" value="Chromosome"/>
</dbReference>
<organism evidence="4">
    <name type="scientific">Thiothrix subterranea</name>
    <dbReference type="NCBI Taxonomy" id="2735563"/>
    <lineage>
        <taxon>Bacteria</taxon>
        <taxon>Pseudomonadati</taxon>
        <taxon>Pseudomonadota</taxon>
        <taxon>Gammaproteobacteria</taxon>
        <taxon>Thiotrichales</taxon>
        <taxon>Thiotrichaceae</taxon>
        <taxon>Thiothrix</taxon>
    </lineage>
</organism>